<reference evidence="1 2" key="1">
    <citation type="journal article" date="2010" name="Stand. Genomic Sci.">
        <title>Complete genome sequence of Spirochaeta smaragdinae type strain (SEBR 4228).</title>
        <authorList>
            <person name="Mavromatis K."/>
            <person name="Yasawong M."/>
            <person name="Chertkov O."/>
            <person name="Lapidus A."/>
            <person name="Lucas S."/>
            <person name="Nolan M."/>
            <person name="Del Rio T.G."/>
            <person name="Tice H."/>
            <person name="Cheng J.F."/>
            <person name="Pitluck S."/>
            <person name="Liolios K."/>
            <person name="Ivanova N."/>
            <person name="Tapia R."/>
            <person name="Han C."/>
            <person name="Bruce D."/>
            <person name="Goodwin L."/>
            <person name="Pati A."/>
            <person name="Chen A."/>
            <person name="Palaniappan K."/>
            <person name="Land M."/>
            <person name="Hauser L."/>
            <person name="Chang Y.J."/>
            <person name="Jeffries C.D."/>
            <person name="Detter J.C."/>
            <person name="Rohde M."/>
            <person name="Brambilla E."/>
            <person name="Spring S."/>
            <person name="Goker M."/>
            <person name="Sikorski J."/>
            <person name="Woyke T."/>
            <person name="Bristow J."/>
            <person name="Eisen J.A."/>
            <person name="Markowitz V."/>
            <person name="Hugenholtz P."/>
            <person name="Klenk H.P."/>
            <person name="Kyrpides N.C."/>
        </authorList>
    </citation>
    <scope>NUCLEOTIDE SEQUENCE [LARGE SCALE GENOMIC DNA]</scope>
    <source>
        <strain evidence="2">DSM 11293 / JCM 15392 / SEBR 4228</strain>
    </source>
</reference>
<keyword evidence="2" id="KW-1185">Reference proteome</keyword>
<dbReference type="SUPFAM" id="SSF89447">
    <property type="entry name" value="AbrB/MazE/MraZ-like"/>
    <property type="match status" value="1"/>
</dbReference>
<accession>E1RBR6</accession>
<proteinExistence type="predicted"/>
<dbReference type="KEGG" id="ssm:Spirs_0656"/>
<sequence>MQTAKIFQNVRYQAVRLPKEYQVKGNEVYIQKHGDAVLLFPPEKIGELFVEGINEFSDDFMSTGRESL</sequence>
<dbReference type="PANTHER" id="PTHR37550:SF3">
    <property type="entry name" value="ANTITOXIN VAPB1"/>
    <property type="match status" value="1"/>
</dbReference>
<dbReference type="Gene3D" id="2.10.260.10">
    <property type="match status" value="1"/>
</dbReference>
<evidence type="ECO:0000313" key="2">
    <source>
        <dbReference type="Proteomes" id="UP000002318"/>
    </source>
</evidence>
<dbReference type="InterPro" id="IPR037914">
    <property type="entry name" value="SpoVT-AbrB_sf"/>
</dbReference>
<name>E1RBR6_SEDSS</name>
<protein>
    <submittedName>
        <fullName evidence="1">VagC-related protein</fullName>
    </submittedName>
</protein>
<dbReference type="InterPro" id="IPR051734">
    <property type="entry name" value="VapB_TA_antitoxins"/>
</dbReference>
<gene>
    <name evidence="1" type="ordered locus">Spirs_0656</name>
</gene>
<dbReference type="HOGENOM" id="CLU_162018_2_2_12"/>
<dbReference type="EMBL" id="CP002116">
    <property type="protein sequence ID" value="ADK79796.1"/>
    <property type="molecule type" value="Genomic_DNA"/>
</dbReference>
<dbReference type="AlphaFoldDB" id="E1RBR6"/>
<dbReference type="PANTHER" id="PTHR37550">
    <property type="entry name" value="ANTITOXIN VAPB1"/>
    <property type="match status" value="1"/>
</dbReference>
<dbReference type="Proteomes" id="UP000002318">
    <property type="component" value="Chromosome"/>
</dbReference>
<organism evidence="1 2">
    <name type="scientific">Sediminispirochaeta smaragdinae (strain DSM 11293 / JCM 15392 / SEBR 4228)</name>
    <name type="common">Spirochaeta smaragdinae</name>
    <dbReference type="NCBI Taxonomy" id="573413"/>
    <lineage>
        <taxon>Bacteria</taxon>
        <taxon>Pseudomonadati</taxon>
        <taxon>Spirochaetota</taxon>
        <taxon>Spirochaetia</taxon>
        <taxon>Spirochaetales</taxon>
        <taxon>Spirochaetaceae</taxon>
        <taxon>Sediminispirochaeta</taxon>
    </lineage>
</organism>
<dbReference type="eggNOG" id="COG4456">
    <property type="taxonomic scope" value="Bacteria"/>
</dbReference>
<dbReference type="STRING" id="573413.Spirs_0656"/>
<evidence type="ECO:0000313" key="1">
    <source>
        <dbReference type="EMBL" id="ADK79796.1"/>
    </source>
</evidence>
<dbReference type="OrthoDB" id="9810009at2"/>